<accession>A0A175Y484</accession>
<reference evidence="2" key="1">
    <citation type="submission" date="2016-03" db="EMBL/GenBank/DDBJ databases">
        <title>Sphingomonas melonis TY, whole genome shotgun sequencing.</title>
        <authorList>
            <person name="Wang H."/>
            <person name="Zhu P."/>
        </authorList>
    </citation>
    <scope>NUCLEOTIDE SEQUENCE [LARGE SCALE GENOMIC DNA]</scope>
    <source>
        <strain evidence="2">TY</strain>
    </source>
</reference>
<gene>
    <name evidence="2" type="ORF">AVM11_16925</name>
</gene>
<evidence type="ECO:0000313" key="2">
    <source>
        <dbReference type="EMBL" id="KZB95166.1"/>
    </source>
</evidence>
<name>A0A175Y484_9SPHN</name>
<sequence length="117" mass="12361">MTVPMPRLLRQACWALVIAFPLLVLAGQHWQHAAAGPGTRGVTAVAAVICPAAVEPVLAVRVADGAHALDRAVLRRIVVQLHIGPGCSVPVEPPAVRADRWRDHGGGEKKRGMGKSM</sequence>
<dbReference type="GeneID" id="93799049"/>
<dbReference type="AlphaFoldDB" id="A0A175Y484"/>
<protein>
    <submittedName>
        <fullName evidence="2">Uncharacterized protein</fullName>
    </submittedName>
</protein>
<dbReference type="EMBL" id="LQCK02000015">
    <property type="protein sequence ID" value="KZB95166.1"/>
    <property type="molecule type" value="Genomic_DNA"/>
</dbReference>
<comment type="caution">
    <text evidence="2">The sequence shown here is derived from an EMBL/GenBank/DDBJ whole genome shotgun (WGS) entry which is preliminary data.</text>
</comment>
<keyword evidence="3" id="KW-1185">Reference proteome</keyword>
<organism evidence="2 3">
    <name type="scientific">Sphingomonas melonis TY</name>
    <dbReference type="NCBI Taxonomy" id="621456"/>
    <lineage>
        <taxon>Bacteria</taxon>
        <taxon>Pseudomonadati</taxon>
        <taxon>Pseudomonadota</taxon>
        <taxon>Alphaproteobacteria</taxon>
        <taxon>Sphingomonadales</taxon>
        <taxon>Sphingomonadaceae</taxon>
        <taxon>Sphingomonas</taxon>
    </lineage>
</organism>
<feature type="compositionally biased region" description="Basic and acidic residues" evidence="1">
    <location>
        <begin position="97"/>
        <end position="111"/>
    </location>
</feature>
<dbReference type="STRING" id="621456.BJP26_07145"/>
<dbReference type="RefSeq" id="WP_017978525.1">
    <property type="nucleotide sequence ID" value="NZ_CP017578.1"/>
</dbReference>
<evidence type="ECO:0000256" key="1">
    <source>
        <dbReference type="SAM" id="MobiDB-lite"/>
    </source>
</evidence>
<dbReference type="Proteomes" id="UP000078460">
    <property type="component" value="Unassembled WGS sequence"/>
</dbReference>
<dbReference type="KEGG" id="smy:BJP26_07145"/>
<dbReference type="OrthoDB" id="9925248at2"/>
<proteinExistence type="predicted"/>
<evidence type="ECO:0000313" key="3">
    <source>
        <dbReference type="Proteomes" id="UP000078460"/>
    </source>
</evidence>
<feature type="region of interest" description="Disordered" evidence="1">
    <location>
        <begin position="94"/>
        <end position="117"/>
    </location>
</feature>